<organism evidence="10 11">
    <name type="scientific">Galactobacter caseinivorans</name>
    <dbReference type="NCBI Taxonomy" id="2676123"/>
    <lineage>
        <taxon>Bacteria</taxon>
        <taxon>Bacillati</taxon>
        <taxon>Actinomycetota</taxon>
        <taxon>Actinomycetes</taxon>
        <taxon>Micrococcales</taxon>
        <taxon>Micrococcaceae</taxon>
        <taxon>Galactobacter</taxon>
    </lineage>
</organism>
<keyword evidence="5 7" id="KW-0238">DNA-binding</keyword>
<dbReference type="EC" id="5.6.2.2" evidence="3"/>
<evidence type="ECO:0000256" key="8">
    <source>
        <dbReference type="SAM" id="MobiDB-lite"/>
    </source>
</evidence>
<dbReference type="InterPro" id="IPR013758">
    <property type="entry name" value="Topo_IIA_A/C_ab"/>
</dbReference>
<feature type="region of interest" description="Disordered" evidence="8">
    <location>
        <begin position="855"/>
        <end position="914"/>
    </location>
</feature>
<dbReference type="Gene3D" id="1.10.268.10">
    <property type="entry name" value="Topoisomerase, domain 3"/>
    <property type="match status" value="1"/>
</dbReference>
<dbReference type="GO" id="GO:0005737">
    <property type="term" value="C:cytoplasm"/>
    <property type="evidence" value="ECO:0007669"/>
    <property type="project" value="TreeGrafter"/>
</dbReference>
<dbReference type="PANTHER" id="PTHR43493">
    <property type="entry name" value="DNA GYRASE/TOPOISOMERASE SUBUNIT A"/>
    <property type="match status" value="1"/>
</dbReference>
<dbReference type="Pfam" id="PF03989">
    <property type="entry name" value="DNA_gyraseA_C"/>
    <property type="match status" value="3"/>
</dbReference>
<reference evidence="10 11" key="1">
    <citation type="submission" date="2018-07" db="EMBL/GenBank/DDBJ databases">
        <title>Arthrobacter sp. nov., isolated from raw cow's milk with high bacterial count.</title>
        <authorList>
            <person name="Hahne J."/>
            <person name="Isele D."/>
            <person name="Lipski A."/>
        </authorList>
    </citation>
    <scope>NUCLEOTIDE SEQUENCE [LARGE SCALE GENOMIC DNA]</scope>
    <source>
        <strain evidence="10 11">JZ R-183</strain>
    </source>
</reference>
<dbReference type="SMART" id="SM00434">
    <property type="entry name" value="TOP4c"/>
    <property type="match status" value="1"/>
</dbReference>
<dbReference type="GO" id="GO:0005524">
    <property type="term" value="F:ATP binding"/>
    <property type="evidence" value="ECO:0007669"/>
    <property type="project" value="InterPro"/>
</dbReference>
<dbReference type="GO" id="GO:0009330">
    <property type="term" value="C:DNA topoisomerase type II (double strand cut, ATP-hydrolyzing) complex"/>
    <property type="evidence" value="ECO:0007669"/>
    <property type="project" value="TreeGrafter"/>
</dbReference>
<dbReference type="SUPFAM" id="SSF56719">
    <property type="entry name" value="Type II DNA topoisomerase"/>
    <property type="match status" value="1"/>
</dbReference>
<sequence length="914" mass="97372">MARRTQTDPAEDFEENIVEIDVSTEMETSFLEYAYSVIYSRALPDARDGLKPVQRRILYMMRQMGLYPSKGHVKSARVTGEVMGKLHPHGDVAIYDAMVRMAQPFSLRLPLIDGHGNFGSLDDGPAAPRYTEARMAAAAMNLTDDLDENVVDFVPNYDNQLTQPEVLPAAFPNLLVNGTTGIAVGMATNMAPHNLREVVAAARHLLVNPEATLEEIMAFVPGPDLPSGGIIVGMDGIRDAYRTGRGIFRTRAKVTLEQLNARKHALVVTELPYTVGPEKVIEKIKDAADAKKLQGVSDVVDLTDRHHGLRLVIELKNGFNPNAVLQALFKFTPMEDSFGINNVALVDGEPRTLGLVELLRVYVEHRLSVVRRRTAFRLAKKQDRLHLVEGLLIAIVDIDEVIQIIRTSDDTASARSRLQTVFDLSVPQADHILELRLRQLTKFSALELEAERAELLQAIAELEEILGSDPRLRELVSEELQAISEEHGTDRRTVLLEQDKGAPLKGTVMPEAEGKSKKAPLAMEVKDAPCLVVLTATGRLARTPDTTEVLGERRGRHDALLSVVKTTARGHIGIITSAGRMLRTSVVDIPVVPPGSNGIPLGDAVKVGEFVQLARRESVVAVVPLNAVVALGTASGVVKRLSPEYPQTSDEWEAISLKPKDTVVGAAVTTDSDELVFVTRGAQLLHYSASAVRPQGRTAGGMAGVKLAAGDQAIFFGVVSAEDPEAVVVTISDGAEPLPGAEGGSVKVTPLSEYPGKGRATGGVRAHRFLKGEDHLSLAWVGHGPGRASTLGGVARALPTEHGRRDGSGIPLTQSVEVIGPVSATALGTAPDAAGSATAAASGAVARTATTKRAPAGAAGSGSVASAASAELPPVTPVRSRPAPVQDSDPFSDGGAVEVEDGSHTDIQDSLFDD</sequence>
<dbReference type="InterPro" id="IPR002205">
    <property type="entry name" value="Topo_IIA_dom_A"/>
</dbReference>
<keyword evidence="4 7" id="KW-0799">Topoisomerase</keyword>
<dbReference type="CDD" id="cd00187">
    <property type="entry name" value="TOP4c"/>
    <property type="match status" value="1"/>
</dbReference>
<evidence type="ECO:0000313" key="11">
    <source>
        <dbReference type="Proteomes" id="UP000273119"/>
    </source>
</evidence>
<gene>
    <name evidence="10" type="ORF">DWQ67_02415</name>
</gene>
<dbReference type="InterPro" id="IPR013757">
    <property type="entry name" value="Topo_IIA_A_a_sf"/>
</dbReference>
<dbReference type="GO" id="GO:0003677">
    <property type="term" value="F:DNA binding"/>
    <property type="evidence" value="ECO:0007669"/>
    <property type="project" value="UniProtKB-UniRule"/>
</dbReference>
<dbReference type="Gene3D" id="3.30.1360.40">
    <property type="match status" value="1"/>
</dbReference>
<proteinExistence type="inferred from homology"/>
<feature type="domain" description="Topo IIA-type catalytic" evidence="9">
    <location>
        <begin position="43"/>
        <end position="509"/>
    </location>
</feature>
<evidence type="ECO:0000256" key="6">
    <source>
        <dbReference type="ARBA" id="ARBA00023235"/>
    </source>
</evidence>
<dbReference type="PROSITE" id="PS52040">
    <property type="entry name" value="TOPO_IIA"/>
    <property type="match status" value="1"/>
</dbReference>
<protein>
    <recommendedName>
        <fullName evidence="3">DNA topoisomerase (ATP-hydrolyzing)</fullName>
        <ecNumber evidence="3">5.6.2.2</ecNumber>
    </recommendedName>
</protein>
<evidence type="ECO:0000256" key="4">
    <source>
        <dbReference type="ARBA" id="ARBA00023029"/>
    </source>
</evidence>
<dbReference type="Gene3D" id="3.90.199.10">
    <property type="entry name" value="Topoisomerase II, domain 5"/>
    <property type="match status" value="1"/>
</dbReference>
<dbReference type="GO" id="GO:0006265">
    <property type="term" value="P:DNA topological change"/>
    <property type="evidence" value="ECO:0007669"/>
    <property type="project" value="UniProtKB-UniRule"/>
</dbReference>
<feature type="compositionally biased region" description="Low complexity" evidence="8">
    <location>
        <begin position="855"/>
        <end position="870"/>
    </location>
</feature>
<feature type="active site" description="O-(5'-phospho-DNA)-tyrosine intermediate" evidence="7">
    <location>
        <position position="130"/>
    </location>
</feature>
<dbReference type="AlphaFoldDB" id="A0A496PMM3"/>
<keyword evidence="11" id="KW-1185">Reference proteome</keyword>
<dbReference type="PANTHER" id="PTHR43493:SF5">
    <property type="entry name" value="DNA GYRASE SUBUNIT A, CHLOROPLASTIC_MITOCHONDRIAL"/>
    <property type="match status" value="1"/>
</dbReference>
<dbReference type="FunFam" id="3.30.1360.40:FF:000002">
    <property type="entry name" value="DNA gyrase subunit A"/>
    <property type="match status" value="1"/>
</dbReference>
<dbReference type="NCBIfam" id="NF004044">
    <property type="entry name" value="PRK05561.1"/>
    <property type="match status" value="1"/>
</dbReference>
<dbReference type="Proteomes" id="UP000273119">
    <property type="component" value="Unassembled WGS sequence"/>
</dbReference>
<name>A0A496PMM3_9MICC</name>
<dbReference type="GO" id="GO:0034335">
    <property type="term" value="F:DNA negative supercoiling activity"/>
    <property type="evidence" value="ECO:0007669"/>
    <property type="project" value="UniProtKB-ARBA"/>
</dbReference>
<dbReference type="InterPro" id="IPR006691">
    <property type="entry name" value="GyrA/parC_rep"/>
</dbReference>
<keyword evidence="6 7" id="KW-0413">Isomerase</keyword>
<dbReference type="SUPFAM" id="SSF101904">
    <property type="entry name" value="GyrA/ParC C-terminal domain-like"/>
    <property type="match status" value="1"/>
</dbReference>
<evidence type="ECO:0000256" key="1">
    <source>
        <dbReference type="ARBA" id="ARBA00000185"/>
    </source>
</evidence>
<evidence type="ECO:0000256" key="5">
    <source>
        <dbReference type="ARBA" id="ARBA00023125"/>
    </source>
</evidence>
<dbReference type="InterPro" id="IPR013760">
    <property type="entry name" value="Topo_IIA-like_dom_sf"/>
</dbReference>
<dbReference type="FunFam" id="1.10.268.10:FF:000001">
    <property type="entry name" value="DNA gyrase subunit A"/>
    <property type="match status" value="1"/>
</dbReference>
<evidence type="ECO:0000256" key="3">
    <source>
        <dbReference type="ARBA" id="ARBA00012895"/>
    </source>
</evidence>
<comment type="similarity">
    <text evidence="2">Belongs to the type II topoisomerase GyrA/ParC subunit family.</text>
</comment>
<dbReference type="InterPro" id="IPR050220">
    <property type="entry name" value="Type_II_DNA_Topoisomerases"/>
</dbReference>
<evidence type="ECO:0000256" key="2">
    <source>
        <dbReference type="ARBA" id="ARBA00008263"/>
    </source>
</evidence>
<dbReference type="Pfam" id="PF00521">
    <property type="entry name" value="DNA_topoisoIV"/>
    <property type="match status" value="1"/>
</dbReference>
<dbReference type="EMBL" id="QQXL01000001">
    <property type="protein sequence ID" value="RKW71706.1"/>
    <property type="molecule type" value="Genomic_DNA"/>
</dbReference>
<comment type="caution">
    <text evidence="10">The sequence shown here is derived from an EMBL/GenBank/DDBJ whole genome shotgun (WGS) entry which is preliminary data.</text>
</comment>
<evidence type="ECO:0000313" key="10">
    <source>
        <dbReference type="EMBL" id="RKW71706.1"/>
    </source>
</evidence>
<evidence type="ECO:0000259" key="9">
    <source>
        <dbReference type="PROSITE" id="PS52040"/>
    </source>
</evidence>
<comment type="catalytic activity">
    <reaction evidence="1 7">
        <text>ATP-dependent breakage, passage and rejoining of double-stranded DNA.</text>
        <dbReference type="EC" id="5.6.2.2"/>
    </reaction>
</comment>
<dbReference type="RefSeq" id="WP_121483969.1">
    <property type="nucleotide sequence ID" value="NZ_QQXL01000001.1"/>
</dbReference>
<accession>A0A496PMM3</accession>
<evidence type="ECO:0000256" key="7">
    <source>
        <dbReference type="PROSITE-ProRule" id="PRU01384"/>
    </source>
</evidence>
<dbReference type="InterPro" id="IPR035516">
    <property type="entry name" value="Gyrase/topoIV_suA_C"/>
</dbReference>
<dbReference type="Gene3D" id="2.120.10.90">
    <property type="entry name" value="DNA gyrase/topoisomerase IV, subunit A, C-terminal"/>
    <property type="match status" value="1"/>
</dbReference>